<dbReference type="WBParaSite" id="TCONS_00009168.p1">
    <property type="protein sequence ID" value="TCONS_00009168.p1"/>
    <property type="gene ID" value="XLOC_007008"/>
</dbReference>
<dbReference type="AlphaFoldDB" id="A0A0K0DYP2"/>
<dbReference type="Proteomes" id="UP000035681">
    <property type="component" value="Unplaced"/>
</dbReference>
<keyword evidence="3" id="KW-1185">Reference proteome</keyword>
<dbReference type="PANTHER" id="PTHR20882">
    <property type="entry name" value="CYTOPLASMIC TRNA 2-THIOLATION PROTEIN 2"/>
    <property type="match status" value="1"/>
</dbReference>
<protein>
    <submittedName>
        <fullName evidence="4 5">Cytoplasmic tRNA 2-thiolation protein 2</fullName>
    </submittedName>
</protein>
<dbReference type="PANTHER" id="PTHR20882:SF14">
    <property type="entry name" value="CYTOPLASMIC TRNA 2-THIOLATION PROTEIN 2"/>
    <property type="match status" value="1"/>
</dbReference>
<dbReference type="Gene3D" id="3.40.50.620">
    <property type="entry name" value="HUPs"/>
    <property type="match status" value="1"/>
</dbReference>
<evidence type="ECO:0000313" key="4">
    <source>
        <dbReference type="WBParaSite" id="SSTP_0000235800.1"/>
    </source>
</evidence>
<dbReference type="InterPro" id="IPR019407">
    <property type="entry name" value="CTU2"/>
</dbReference>
<reference evidence="4" key="1">
    <citation type="submission" date="2015-08" db="UniProtKB">
        <authorList>
            <consortium name="WormBaseParasite"/>
        </authorList>
    </citation>
    <scope>IDENTIFICATION</scope>
</reference>
<keyword evidence="1" id="KW-0963">Cytoplasm</keyword>
<evidence type="ECO:0000313" key="3">
    <source>
        <dbReference type="Proteomes" id="UP000035681"/>
    </source>
</evidence>
<dbReference type="GO" id="GO:0002143">
    <property type="term" value="P:tRNA wobble position uridine thiolation"/>
    <property type="evidence" value="ECO:0007669"/>
    <property type="project" value="TreeGrafter"/>
</dbReference>
<dbReference type="GO" id="GO:0000049">
    <property type="term" value="F:tRNA binding"/>
    <property type="evidence" value="ECO:0007669"/>
    <property type="project" value="InterPro"/>
</dbReference>
<accession>A0A0K0DYP2</accession>
<dbReference type="GO" id="GO:0016783">
    <property type="term" value="F:sulfurtransferase activity"/>
    <property type="evidence" value="ECO:0007669"/>
    <property type="project" value="TreeGrafter"/>
</dbReference>
<evidence type="ECO:0000256" key="2">
    <source>
        <dbReference type="ARBA" id="ARBA00022694"/>
    </source>
</evidence>
<dbReference type="WBParaSite" id="SSTP_0000235800.1">
    <property type="protein sequence ID" value="SSTP_0000235800.1"/>
    <property type="gene ID" value="SSTP_0000235800"/>
</dbReference>
<proteinExistence type="predicted"/>
<name>A0A0K0DYP2_STRER</name>
<keyword evidence="2" id="KW-0819">tRNA processing</keyword>
<sequence length="359" mass="40876">MSSETSNVIKKCVKCSEPGPYFGFDSKRATYCKDHFVVMVKQKFFFALGKNRVFKDGKKRNPLLVFKGDTNSSFLVGIISEGKSKTPYKKIDIDPTIIAVTDSDNLEDIKNFHQKTKESLKTTNWPLYFVHLAFILDDNFNNIEDTILGVDRITQLTKFCSLFKTPSAIIEIKRILWDLLYFKLGKLFNSDKILLPDCSDELGRVTCNALCFGRGASLGDLTDVVDNRFEGVSLIRPLHDISKKEINSLLSFGLFINWKIYEDNLFNNENSNTIQSCNSHFLNSLIDAGFPATIPTLLSISRKVMPNVKNNILPCKLCYTKYNSCDETQIMCRACFDFICSEFEPDTNSQEILEKIIKL</sequence>
<dbReference type="STRING" id="6248.A0A0K0DYP2"/>
<evidence type="ECO:0000256" key="1">
    <source>
        <dbReference type="ARBA" id="ARBA00022490"/>
    </source>
</evidence>
<dbReference type="GO" id="GO:0005829">
    <property type="term" value="C:cytosol"/>
    <property type="evidence" value="ECO:0007669"/>
    <property type="project" value="TreeGrafter"/>
</dbReference>
<dbReference type="InterPro" id="IPR014729">
    <property type="entry name" value="Rossmann-like_a/b/a_fold"/>
</dbReference>
<organism evidence="4">
    <name type="scientific">Strongyloides stercoralis</name>
    <name type="common">Threadworm</name>
    <dbReference type="NCBI Taxonomy" id="6248"/>
    <lineage>
        <taxon>Eukaryota</taxon>
        <taxon>Metazoa</taxon>
        <taxon>Ecdysozoa</taxon>
        <taxon>Nematoda</taxon>
        <taxon>Chromadorea</taxon>
        <taxon>Rhabditida</taxon>
        <taxon>Tylenchina</taxon>
        <taxon>Panagrolaimomorpha</taxon>
        <taxon>Strongyloidoidea</taxon>
        <taxon>Strongyloididae</taxon>
        <taxon>Strongyloides</taxon>
    </lineage>
</organism>
<evidence type="ECO:0000313" key="5">
    <source>
        <dbReference type="WBParaSite" id="TCONS_00009168.p1"/>
    </source>
</evidence>